<dbReference type="OrthoDB" id="1524900at2"/>
<dbReference type="GO" id="GO:0006352">
    <property type="term" value="P:DNA-templated transcription initiation"/>
    <property type="evidence" value="ECO:0007669"/>
    <property type="project" value="InterPro"/>
</dbReference>
<reference evidence="2 3" key="1">
    <citation type="submission" date="2018-08" db="EMBL/GenBank/DDBJ databases">
        <title>Henriciella mobilis sp. nov., isolated from seawater.</title>
        <authorList>
            <person name="Cheng H."/>
            <person name="Wu Y.-H."/>
            <person name="Xu X.-W."/>
            <person name="Guo L.-L."/>
        </authorList>
    </citation>
    <scope>NUCLEOTIDE SEQUENCE [LARGE SCALE GENOMIC DNA]</scope>
    <source>
        <strain evidence="2 3">CCUG66934</strain>
    </source>
</reference>
<proteinExistence type="predicted"/>
<protein>
    <submittedName>
        <fullName evidence="2">Sigma-70 family RNA polymerase sigma factor</fullName>
    </submittedName>
</protein>
<sequence length="64" mass="7000">MARARGKAVTASWVATLGAVARRYAGRPDEADDLFQSACLAILDLRIHPSPALRPWLRQVRGIS</sequence>
<dbReference type="SUPFAM" id="SSF88946">
    <property type="entry name" value="Sigma2 domain of RNA polymerase sigma factors"/>
    <property type="match status" value="1"/>
</dbReference>
<dbReference type="EMBL" id="QWGB01000005">
    <property type="protein sequence ID" value="RIJ23465.1"/>
    <property type="molecule type" value="Genomic_DNA"/>
</dbReference>
<comment type="caution">
    <text evidence="2">The sequence shown here is derived from an EMBL/GenBank/DDBJ whole genome shotgun (WGS) entry which is preliminary data.</text>
</comment>
<dbReference type="InterPro" id="IPR013325">
    <property type="entry name" value="RNA_pol_sigma_r2"/>
</dbReference>
<gene>
    <name evidence="2" type="ORF">D1224_04155</name>
</gene>
<dbReference type="InterPro" id="IPR007627">
    <property type="entry name" value="RNA_pol_sigma70_r2"/>
</dbReference>
<dbReference type="Pfam" id="PF04542">
    <property type="entry name" value="Sigma70_r2"/>
    <property type="match status" value="1"/>
</dbReference>
<evidence type="ECO:0000313" key="2">
    <source>
        <dbReference type="EMBL" id="RIJ23465.1"/>
    </source>
</evidence>
<dbReference type="GO" id="GO:0003700">
    <property type="term" value="F:DNA-binding transcription factor activity"/>
    <property type="evidence" value="ECO:0007669"/>
    <property type="project" value="InterPro"/>
</dbReference>
<dbReference type="Gene3D" id="1.10.1740.10">
    <property type="match status" value="1"/>
</dbReference>
<dbReference type="Proteomes" id="UP000265431">
    <property type="component" value="Unassembled WGS sequence"/>
</dbReference>
<dbReference type="AlphaFoldDB" id="A0A399QZA7"/>
<evidence type="ECO:0000259" key="1">
    <source>
        <dbReference type="Pfam" id="PF04542"/>
    </source>
</evidence>
<evidence type="ECO:0000313" key="3">
    <source>
        <dbReference type="Proteomes" id="UP000265431"/>
    </source>
</evidence>
<name>A0A399QZA7_9PROT</name>
<feature type="domain" description="RNA polymerase sigma-70 region 2" evidence="1">
    <location>
        <begin position="17"/>
        <end position="58"/>
    </location>
</feature>
<organism evidence="2 3">
    <name type="scientific">Henriciella barbarensis</name>
    <dbReference type="NCBI Taxonomy" id="86342"/>
    <lineage>
        <taxon>Bacteria</taxon>
        <taxon>Pseudomonadati</taxon>
        <taxon>Pseudomonadota</taxon>
        <taxon>Alphaproteobacteria</taxon>
        <taxon>Hyphomonadales</taxon>
        <taxon>Hyphomonadaceae</taxon>
        <taxon>Henriciella</taxon>
    </lineage>
</organism>
<keyword evidence="3" id="KW-1185">Reference proteome</keyword>
<accession>A0A399QZA7</accession>